<sequence>MDPEVGRIATFRITETREDGFELGVRSSQAKEKMKKVNLIGPLTLFRYSDWQDKLFMSFGAIMAITHGSGLPLMMIVFGEMTDRFVNTGGNFSLPVNFSLAMLNPGKILEEEMTRILKLTLFQREDTNQTTSKGIRSSKMFISLTLLGLMSKYYLEGPQPEGRERADGGPGWEQRLWEEHSSPAGAEAV</sequence>
<evidence type="ECO:0000313" key="1">
    <source>
        <dbReference type="Ensembl" id="ENSOARP00020043085.1"/>
    </source>
</evidence>
<reference evidence="1" key="3">
    <citation type="submission" date="2025-09" db="UniProtKB">
        <authorList>
            <consortium name="Ensembl"/>
        </authorList>
    </citation>
    <scope>IDENTIFICATION</scope>
</reference>
<dbReference type="Ensembl" id="ENSOART00020051936.1">
    <property type="protein sequence ID" value="ENSOARP00020043085.1"/>
    <property type="gene ID" value="ENSOARG00020029002.1"/>
</dbReference>
<reference evidence="1" key="2">
    <citation type="submission" date="2025-08" db="UniProtKB">
        <authorList>
            <consortium name="Ensembl"/>
        </authorList>
    </citation>
    <scope>IDENTIFICATION</scope>
</reference>
<protein>
    <submittedName>
        <fullName evidence="1">Uncharacterized protein</fullName>
    </submittedName>
</protein>
<accession>A0AC11DG73</accession>
<reference evidence="1" key="1">
    <citation type="submission" date="2020-11" db="EMBL/GenBank/DDBJ databases">
        <authorList>
            <person name="Davenport K.M."/>
            <person name="Bickhart D.M."/>
            <person name="Smith T.P.L."/>
            <person name="Murdoch B.M."/>
            <person name="Rosen B.D."/>
        </authorList>
    </citation>
    <scope>NUCLEOTIDE SEQUENCE [LARGE SCALE GENOMIC DNA]</scope>
    <source>
        <strain evidence="1">OAR_USU_Benz2616</strain>
    </source>
</reference>
<name>A0AC11DG73_SHEEP</name>
<proteinExistence type="predicted"/>
<organism evidence="1">
    <name type="scientific">Ovis aries</name>
    <name type="common">Sheep</name>
    <dbReference type="NCBI Taxonomy" id="9940"/>
    <lineage>
        <taxon>Eukaryota</taxon>
        <taxon>Metazoa</taxon>
        <taxon>Chordata</taxon>
        <taxon>Craniata</taxon>
        <taxon>Vertebrata</taxon>
        <taxon>Euteleostomi</taxon>
        <taxon>Mammalia</taxon>
        <taxon>Eutheria</taxon>
        <taxon>Laurasiatheria</taxon>
        <taxon>Artiodactyla</taxon>
        <taxon>Ruminantia</taxon>
        <taxon>Pecora</taxon>
        <taxon>Bovidae</taxon>
        <taxon>Caprinae</taxon>
        <taxon>Ovis</taxon>
    </lineage>
</organism>